<dbReference type="EMBL" id="BARS01028712">
    <property type="protein sequence ID" value="GAG11612.1"/>
    <property type="molecule type" value="Genomic_DNA"/>
</dbReference>
<dbReference type="AlphaFoldDB" id="X0VK81"/>
<proteinExistence type="predicted"/>
<accession>X0VK81</accession>
<organism evidence="2">
    <name type="scientific">marine sediment metagenome</name>
    <dbReference type="NCBI Taxonomy" id="412755"/>
    <lineage>
        <taxon>unclassified sequences</taxon>
        <taxon>metagenomes</taxon>
        <taxon>ecological metagenomes</taxon>
    </lineage>
</organism>
<name>X0VK81_9ZZZZ</name>
<feature type="transmembrane region" description="Helical" evidence="1">
    <location>
        <begin position="21"/>
        <end position="40"/>
    </location>
</feature>
<protein>
    <submittedName>
        <fullName evidence="2">Uncharacterized protein</fullName>
    </submittedName>
</protein>
<keyword evidence="1" id="KW-1133">Transmembrane helix</keyword>
<sequence>MMFDNPLIRRYRYSLMRPRQFWIYMAIYIALLIMLFFINYTGFKHGLMYKTFGALYRSIYYQ</sequence>
<reference evidence="2" key="1">
    <citation type="journal article" date="2014" name="Front. Microbiol.">
        <title>High frequency of phylogenetically diverse reductive dehalogenase-homologous genes in deep subseafloor sedimentary metagenomes.</title>
        <authorList>
            <person name="Kawai M."/>
            <person name="Futagami T."/>
            <person name="Toyoda A."/>
            <person name="Takaki Y."/>
            <person name="Nishi S."/>
            <person name="Hori S."/>
            <person name="Arai W."/>
            <person name="Tsubouchi T."/>
            <person name="Morono Y."/>
            <person name="Uchiyama I."/>
            <person name="Ito T."/>
            <person name="Fujiyama A."/>
            <person name="Inagaki F."/>
            <person name="Takami H."/>
        </authorList>
    </citation>
    <scope>NUCLEOTIDE SEQUENCE</scope>
    <source>
        <strain evidence="2">Expedition CK06-06</strain>
    </source>
</reference>
<keyword evidence="1" id="KW-0812">Transmembrane</keyword>
<keyword evidence="1" id="KW-0472">Membrane</keyword>
<feature type="non-terminal residue" evidence="2">
    <location>
        <position position="62"/>
    </location>
</feature>
<evidence type="ECO:0000256" key="1">
    <source>
        <dbReference type="SAM" id="Phobius"/>
    </source>
</evidence>
<comment type="caution">
    <text evidence="2">The sequence shown here is derived from an EMBL/GenBank/DDBJ whole genome shotgun (WGS) entry which is preliminary data.</text>
</comment>
<gene>
    <name evidence="2" type="ORF">S01H1_44975</name>
</gene>
<evidence type="ECO:0000313" key="2">
    <source>
        <dbReference type="EMBL" id="GAG11612.1"/>
    </source>
</evidence>